<dbReference type="AlphaFoldDB" id="A0AAJ8LNG3"/>
<feature type="compositionally biased region" description="Low complexity" evidence="1">
    <location>
        <begin position="171"/>
        <end position="181"/>
    </location>
</feature>
<feature type="compositionally biased region" description="Polar residues" evidence="1">
    <location>
        <begin position="252"/>
        <end position="262"/>
    </location>
</feature>
<feature type="region of interest" description="Disordered" evidence="1">
    <location>
        <begin position="1"/>
        <end position="47"/>
    </location>
</feature>
<evidence type="ECO:0000313" key="2">
    <source>
        <dbReference type="EMBL" id="WWD20391.1"/>
    </source>
</evidence>
<reference evidence="2" key="2">
    <citation type="submission" date="2024-01" db="EMBL/GenBank/DDBJ databases">
        <title>Comparative genomics of Cryptococcus and Kwoniella reveals pathogenesis evolution and contrasting modes of karyotype evolution via chromosome fusion or intercentromeric recombination.</title>
        <authorList>
            <person name="Coelho M.A."/>
            <person name="David-Palma M."/>
            <person name="Shea T."/>
            <person name="Bowers K."/>
            <person name="McGinley-Smith S."/>
            <person name="Mohammad A.W."/>
            <person name="Gnirke A."/>
            <person name="Yurkov A.M."/>
            <person name="Nowrousian M."/>
            <person name="Sun S."/>
            <person name="Cuomo C.A."/>
            <person name="Heitman J."/>
        </authorList>
    </citation>
    <scope>NUCLEOTIDE SEQUENCE</scope>
    <source>
        <strain evidence="2">CBS 12478</strain>
    </source>
</reference>
<feature type="compositionally biased region" description="Pro residues" evidence="1">
    <location>
        <begin position="204"/>
        <end position="224"/>
    </location>
</feature>
<feature type="region of interest" description="Disordered" evidence="1">
    <location>
        <begin position="171"/>
        <end position="297"/>
    </location>
</feature>
<dbReference type="RefSeq" id="XP_065823644.1">
    <property type="nucleotide sequence ID" value="XM_065967572.1"/>
</dbReference>
<keyword evidence="3" id="KW-1185">Reference proteome</keyword>
<dbReference type="KEGG" id="ksn:90829996"/>
<evidence type="ECO:0000313" key="3">
    <source>
        <dbReference type="Proteomes" id="UP000322225"/>
    </source>
</evidence>
<feature type="compositionally biased region" description="Basic and acidic residues" evidence="1">
    <location>
        <begin position="286"/>
        <end position="297"/>
    </location>
</feature>
<dbReference type="Proteomes" id="UP000322225">
    <property type="component" value="Chromosome 8"/>
</dbReference>
<protein>
    <submittedName>
        <fullName evidence="2">Uncharacterized protein</fullName>
    </submittedName>
</protein>
<dbReference type="GeneID" id="90829996"/>
<proteinExistence type="predicted"/>
<accession>A0AAJ8LNG3</accession>
<feature type="compositionally biased region" description="Polar residues" evidence="1">
    <location>
        <begin position="1"/>
        <end position="17"/>
    </location>
</feature>
<evidence type="ECO:0000256" key="1">
    <source>
        <dbReference type="SAM" id="MobiDB-lite"/>
    </source>
</evidence>
<name>A0AAJ8LNG3_9TREE</name>
<feature type="compositionally biased region" description="Polar residues" evidence="1">
    <location>
        <begin position="232"/>
        <end position="243"/>
    </location>
</feature>
<organism evidence="2 3">
    <name type="scientific">Kwoniella shandongensis</name>
    <dbReference type="NCBI Taxonomy" id="1734106"/>
    <lineage>
        <taxon>Eukaryota</taxon>
        <taxon>Fungi</taxon>
        <taxon>Dikarya</taxon>
        <taxon>Basidiomycota</taxon>
        <taxon>Agaricomycotina</taxon>
        <taxon>Tremellomycetes</taxon>
        <taxon>Tremellales</taxon>
        <taxon>Cryptococcaceae</taxon>
        <taxon>Kwoniella</taxon>
    </lineage>
</organism>
<gene>
    <name evidence="2" type="ORF">CI109_104867</name>
</gene>
<sequence length="297" mass="31492">MPRQSSKPPSYLASTAASRAKNPRPTASQLFDAPPGPSQAKKATSAVLDPTKASIPCPVCPDFTGVNVLDHCRNKSNHPGIPFVQSDFGRCQSLVQTCEDCGTVVKPGKAALSSHLTACKGRTEEMVWRMLGGTEYVIKDKESVRTYRLPTIPNLSSTGSMRMKVFAAAPPSAAAPPARAHPTPPSLMLSRDEPRSDPMGPLSPSSPSPSPPPAREPTPPPQARPPTRHTATQPEQGPTSFGTPTPRPRLQTRATPQSTPRQVSRLDVEGEADGGSGSYQQGSEATHGRLEGGDARR</sequence>
<dbReference type="EMBL" id="CP144058">
    <property type="protein sequence ID" value="WWD20391.1"/>
    <property type="molecule type" value="Genomic_DNA"/>
</dbReference>
<reference evidence="2" key="1">
    <citation type="submission" date="2017-08" db="EMBL/GenBank/DDBJ databases">
        <authorList>
            <person name="Cuomo C."/>
            <person name="Billmyre B."/>
            <person name="Heitman J."/>
        </authorList>
    </citation>
    <scope>NUCLEOTIDE SEQUENCE</scope>
    <source>
        <strain evidence="2">CBS 12478</strain>
    </source>
</reference>